<comment type="caution">
    <text evidence="6">The sequence shown here is derived from an EMBL/GenBank/DDBJ whole genome shotgun (WGS) entry which is preliminary data.</text>
</comment>
<dbReference type="Pfam" id="PF01047">
    <property type="entry name" value="MarR"/>
    <property type="match status" value="1"/>
</dbReference>
<evidence type="ECO:0000256" key="2">
    <source>
        <dbReference type="ARBA" id="ARBA00023125"/>
    </source>
</evidence>
<evidence type="ECO:0000256" key="4">
    <source>
        <dbReference type="SAM" id="MobiDB-lite"/>
    </source>
</evidence>
<sequence>MNTNSLGNKNPNLISEKLYSLFLRCSHALSRGHHQSGGMHPSQQRILSLLASSDKITQHDLLDILQIRAASLSELLTKLESKRLINRTKAANNKRSIDVEITDLGEAVAAEYADSHQAVTTKLFSVLSEDEQQLLVQLLSRLIENWHNYHHGLNGNKDSLHGQKDGNDHTANHHDESTCP</sequence>
<dbReference type="InterPro" id="IPR036390">
    <property type="entry name" value="WH_DNA-bd_sf"/>
</dbReference>
<proteinExistence type="predicted"/>
<dbReference type="OrthoDB" id="9799747at2"/>
<dbReference type="PROSITE" id="PS50995">
    <property type="entry name" value="HTH_MARR_2"/>
    <property type="match status" value="1"/>
</dbReference>
<dbReference type="AlphaFoldDB" id="A0A4R3K7A6"/>
<dbReference type="EMBL" id="SMAA01000009">
    <property type="protein sequence ID" value="TCS78729.1"/>
    <property type="molecule type" value="Genomic_DNA"/>
</dbReference>
<dbReference type="PANTHER" id="PTHR42756:SF1">
    <property type="entry name" value="TRANSCRIPTIONAL REPRESSOR OF EMRAB OPERON"/>
    <property type="match status" value="1"/>
</dbReference>
<evidence type="ECO:0000313" key="7">
    <source>
        <dbReference type="Proteomes" id="UP000295188"/>
    </source>
</evidence>
<dbReference type="SMART" id="SM00347">
    <property type="entry name" value="HTH_MARR"/>
    <property type="match status" value="1"/>
</dbReference>
<dbReference type="Proteomes" id="UP000295188">
    <property type="component" value="Unassembled WGS sequence"/>
</dbReference>
<reference evidence="6 7" key="1">
    <citation type="submission" date="2019-03" db="EMBL/GenBank/DDBJ databases">
        <title>Genomic Encyclopedia of Type Strains, Phase IV (KMG-IV): sequencing the most valuable type-strain genomes for metagenomic binning, comparative biology and taxonomic classification.</title>
        <authorList>
            <person name="Goeker M."/>
        </authorList>
    </citation>
    <scope>NUCLEOTIDE SEQUENCE [LARGE SCALE GENOMIC DNA]</scope>
    <source>
        <strain evidence="6 7">DSM 20467</strain>
    </source>
</reference>
<dbReference type="InterPro" id="IPR000835">
    <property type="entry name" value="HTH_MarR-typ"/>
</dbReference>
<dbReference type="GO" id="GO:0003677">
    <property type="term" value="F:DNA binding"/>
    <property type="evidence" value="ECO:0007669"/>
    <property type="project" value="UniProtKB-KW"/>
</dbReference>
<feature type="region of interest" description="Disordered" evidence="4">
    <location>
        <begin position="154"/>
        <end position="180"/>
    </location>
</feature>
<feature type="domain" description="HTH marR-type" evidence="5">
    <location>
        <begin position="15"/>
        <end position="144"/>
    </location>
</feature>
<feature type="compositionally biased region" description="Basic and acidic residues" evidence="4">
    <location>
        <begin position="158"/>
        <end position="180"/>
    </location>
</feature>
<keyword evidence="3" id="KW-0804">Transcription</keyword>
<protein>
    <submittedName>
        <fullName evidence="6">DNA-binding MarR family transcriptional regulator</fullName>
    </submittedName>
</protein>
<evidence type="ECO:0000313" key="6">
    <source>
        <dbReference type="EMBL" id="TCS78729.1"/>
    </source>
</evidence>
<evidence type="ECO:0000259" key="5">
    <source>
        <dbReference type="PROSITE" id="PS50995"/>
    </source>
</evidence>
<name>A0A4R3K7A6_9FIRM</name>
<evidence type="ECO:0000256" key="1">
    <source>
        <dbReference type="ARBA" id="ARBA00023015"/>
    </source>
</evidence>
<dbReference type="RefSeq" id="WP_132549743.1">
    <property type="nucleotide sequence ID" value="NZ_SMAA01000009.1"/>
</dbReference>
<evidence type="ECO:0000256" key="3">
    <source>
        <dbReference type="ARBA" id="ARBA00023163"/>
    </source>
</evidence>
<gene>
    <name evidence="6" type="ORF">EDC37_10987</name>
</gene>
<dbReference type="InterPro" id="IPR036388">
    <property type="entry name" value="WH-like_DNA-bd_sf"/>
</dbReference>
<dbReference type="Gene3D" id="1.10.10.10">
    <property type="entry name" value="Winged helix-like DNA-binding domain superfamily/Winged helix DNA-binding domain"/>
    <property type="match status" value="1"/>
</dbReference>
<dbReference type="GO" id="GO:0003700">
    <property type="term" value="F:DNA-binding transcription factor activity"/>
    <property type="evidence" value="ECO:0007669"/>
    <property type="project" value="InterPro"/>
</dbReference>
<organism evidence="6 7">
    <name type="scientific">Pectinatus cerevisiiphilus</name>
    <dbReference type="NCBI Taxonomy" id="86956"/>
    <lineage>
        <taxon>Bacteria</taxon>
        <taxon>Bacillati</taxon>
        <taxon>Bacillota</taxon>
        <taxon>Negativicutes</taxon>
        <taxon>Selenomonadales</taxon>
        <taxon>Selenomonadaceae</taxon>
        <taxon>Pectinatus</taxon>
    </lineage>
</organism>
<keyword evidence="2 6" id="KW-0238">DNA-binding</keyword>
<keyword evidence="1" id="KW-0805">Transcription regulation</keyword>
<dbReference type="PRINTS" id="PR00598">
    <property type="entry name" value="HTHMARR"/>
</dbReference>
<keyword evidence="7" id="KW-1185">Reference proteome</keyword>
<dbReference type="SUPFAM" id="SSF46785">
    <property type="entry name" value="Winged helix' DNA-binding domain"/>
    <property type="match status" value="1"/>
</dbReference>
<dbReference type="PANTHER" id="PTHR42756">
    <property type="entry name" value="TRANSCRIPTIONAL REGULATOR, MARR"/>
    <property type="match status" value="1"/>
</dbReference>
<accession>A0A4R3K7A6</accession>